<feature type="region of interest" description="Disordered" evidence="1">
    <location>
        <begin position="311"/>
        <end position="404"/>
    </location>
</feature>
<keyword evidence="4" id="KW-1185">Reference proteome</keyword>
<feature type="compositionally biased region" description="Low complexity" evidence="1">
    <location>
        <begin position="368"/>
        <end position="404"/>
    </location>
</feature>
<feature type="region of interest" description="Disordered" evidence="1">
    <location>
        <begin position="275"/>
        <end position="297"/>
    </location>
</feature>
<dbReference type="STRING" id="90262.A0A1X2HR24"/>
<evidence type="ECO:0000256" key="2">
    <source>
        <dbReference type="SAM" id="Phobius"/>
    </source>
</evidence>
<feature type="transmembrane region" description="Helical" evidence="2">
    <location>
        <begin position="127"/>
        <end position="150"/>
    </location>
</feature>
<dbReference type="EMBL" id="MCGE01000056">
    <property type="protein sequence ID" value="ORZ01897.1"/>
    <property type="molecule type" value="Genomic_DNA"/>
</dbReference>
<reference evidence="3 4" key="1">
    <citation type="submission" date="2016-07" db="EMBL/GenBank/DDBJ databases">
        <title>Pervasive Adenine N6-methylation of Active Genes in Fungi.</title>
        <authorList>
            <consortium name="DOE Joint Genome Institute"/>
            <person name="Mondo S.J."/>
            <person name="Dannebaum R.O."/>
            <person name="Kuo R.C."/>
            <person name="Labutti K."/>
            <person name="Haridas S."/>
            <person name="Kuo A."/>
            <person name="Salamov A."/>
            <person name="Ahrendt S.R."/>
            <person name="Lipzen A."/>
            <person name="Sullivan W."/>
            <person name="Andreopoulos W.B."/>
            <person name="Clum A."/>
            <person name="Lindquist E."/>
            <person name="Daum C."/>
            <person name="Ramamoorthy G.K."/>
            <person name="Gryganskyi A."/>
            <person name="Culley D."/>
            <person name="Magnuson J.K."/>
            <person name="James T.Y."/>
            <person name="O'Malley M.A."/>
            <person name="Stajich J.E."/>
            <person name="Spatafora J.W."/>
            <person name="Visel A."/>
            <person name="Grigoriev I.V."/>
        </authorList>
    </citation>
    <scope>NUCLEOTIDE SEQUENCE [LARGE SCALE GENOMIC DNA]</scope>
    <source>
        <strain evidence="3 4">NRRL 1336</strain>
    </source>
</reference>
<dbReference type="Proteomes" id="UP000193560">
    <property type="component" value="Unassembled WGS sequence"/>
</dbReference>
<keyword evidence="2" id="KW-1133">Transmembrane helix</keyword>
<feature type="transmembrane region" description="Helical" evidence="2">
    <location>
        <begin position="212"/>
        <end position="234"/>
    </location>
</feature>
<proteinExistence type="predicted"/>
<feature type="transmembrane region" description="Helical" evidence="2">
    <location>
        <begin position="32"/>
        <end position="50"/>
    </location>
</feature>
<keyword evidence="2" id="KW-0472">Membrane</keyword>
<keyword evidence="2" id="KW-0812">Transmembrane</keyword>
<feature type="region of interest" description="Disordered" evidence="1">
    <location>
        <begin position="419"/>
        <end position="445"/>
    </location>
</feature>
<feature type="compositionally biased region" description="Low complexity" evidence="1">
    <location>
        <begin position="314"/>
        <end position="336"/>
    </location>
</feature>
<dbReference type="AlphaFoldDB" id="A0A1X2HR24"/>
<protein>
    <submittedName>
        <fullName evidence="3">Uncharacterized protein</fullName>
    </submittedName>
</protein>
<gene>
    <name evidence="3" type="ORF">BCR42DRAFT_429833</name>
</gene>
<comment type="caution">
    <text evidence="3">The sequence shown here is derived from an EMBL/GenBank/DDBJ whole genome shotgun (WGS) entry which is preliminary data.</text>
</comment>
<feature type="compositionally biased region" description="Polar residues" evidence="1">
    <location>
        <begin position="419"/>
        <end position="434"/>
    </location>
</feature>
<feature type="compositionally biased region" description="Polar residues" evidence="1">
    <location>
        <begin position="337"/>
        <end position="346"/>
    </location>
</feature>
<evidence type="ECO:0000313" key="3">
    <source>
        <dbReference type="EMBL" id="ORZ01897.1"/>
    </source>
</evidence>
<dbReference type="OrthoDB" id="2384193at2759"/>
<evidence type="ECO:0000256" key="1">
    <source>
        <dbReference type="SAM" id="MobiDB-lite"/>
    </source>
</evidence>
<feature type="transmembrane region" description="Helical" evidence="2">
    <location>
        <begin position="246"/>
        <end position="266"/>
    </location>
</feature>
<name>A0A1X2HR24_9FUNG</name>
<evidence type="ECO:0000313" key="4">
    <source>
        <dbReference type="Proteomes" id="UP000193560"/>
    </source>
</evidence>
<feature type="transmembrane region" description="Helical" evidence="2">
    <location>
        <begin position="95"/>
        <end position="115"/>
    </location>
</feature>
<feature type="compositionally biased region" description="Polar residues" evidence="1">
    <location>
        <begin position="358"/>
        <end position="367"/>
    </location>
</feature>
<sequence length="477" mass="54924">MFVYLGAYLFYSLWKNDRFESLRPSKIFTGELKSVLTILLMLMTCVQMTADVTGTYIKYSEGFLATPQMIVSRPFAYWSKDHQELSTRMDYVQCIAFSLETGLFFLVQCFWNYLSNTLAKKNFMSSFEFNFFVFGAISSMALFPVLQWYYRDDALYREIVPQLAYSSETLITAFLGIRNNIRFNRLIRTVKNNNVSPGIVNKLNYFRECNNMICVVLFFYGISFFILCVDGLTSQTIAKSKLASDIVISNANVCVAFYYLAFISTFHPRRQFNTNNQASTKQTSNDEFKSQGQDVEMDQSRFSQRVTHFVDMHQQQQQQQRQASIDQQQQQLQQQQHVGNSTSQSKLFIRPMSPVSVDPSSGHQNNNSSYASSPPSQHHHQQQSPSPYPSYYQQQPSSPTTSYSTREIAIRDPYSSQPVTFSVIDPQTNMNSASDIPLRSAPQQQPHYPYHGGDGHSEYSMNVGDHYVDDTRYPHMH</sequence>
<feature type="transmembrane region" description="Helical" evidence="2">
    <location>
        <begin position="162"/>
        <end position="181"/>
    </location>
</feature>
<accession>A0A1X2HR24</accession>
<organism evidence="3 4">
    <name type="scientific">Absidia repens</name>
    <dbReference type="NCBI Taxonomy" id="90262"/>
    <lineage>
        <taxon>Eukaryota</taxon>
        <taxon>Fungi</taxon>
        <taxon>Fungi incertae sedis</taxon>
        <taxon>Mucoromycota</taxon>
        <taxon>Mucoromycotina</taxon>
        <taxon>Mucoromycetes</taxon>
        <taxon>Mucorales</taxon>
        <taxon>Cunninghamellaceae</taxon>
        <taxon>Absidia</taxon>
    </lineage>
</organism>